<evidence type="ECO:0000313" key="4">
    <source>
        <dbReference type="Proteomes" id="UP000176751"/>
    </source>
</evidence>
<dbReference type="SUPFAM" id="SSF143120">
    <property type="entry name" value="YefM-like"/>
    <property type="match status" value="1"/>
</dbReference>
<sequence length="87" mass="10121">MNIDIVPITKVRSNLSSLTQKVKGEKYIILTKGGTPRAALVDIDYLTKLEEEIRKIYGKTFIDPTLLPLTREFTKKEIEKWQKEDRL</sequence>
<comment type="function">
    <text evidence="2">Antitoxin component of a type II toxin-antitoxin (TA) system.</text>
</comment>
<evidence type="ECO:0000256" key="2">
    <source>
        <dbReference type="RuleBase" id="RU362080"/>
    </source>
</evidence>
<evidence type="ECO:0000256" key="1">
    <source>
        <dbReference type="ARBA" id="ARBA00009981"/>
    </source>
</evidence>
<dbReference type="NCBIfam" id="TIGR01552">
    <property type="entry name" value="phd_fam"/>
    <property type="match status" value="1"/>
</dbReference>
<dbReference type="Pfam" id="PF02604">
    <property type="entry name" value="PhdYeFM_antitox"/>
    <property type="match status" value="1"/>
</dbReference>
<dbReference type="EMBL" id="MFCA01000025">
    <property type="protein sequence ID" value="OGE01819.1"/>
    <property type="molecule type" value="Genomic_DNA"/>
</dbReference>
<gene>
    <name evidence="3" type="ORF">A2196_02950</name>
</gene>
<dbReference type="InterPro" id="IPR006442">
    <property type="entry name" value="Antitoxin_Phd/YefM"/>
</dbReference>
<dbReference type="AlphaFoldDB" id="A0A1F5HCL1"/>
<evidence type="ECO:0000313" key="3">
    <source>
        <dbReference type="EMBL" id="OGE01819.1"/>
    </source>
</evidence>
<protein>
    <recommendedName>
        <fullName evidence="2">Antitoxin</fullName>
    </recommendedName>
</protein>
<dbReference type="InterPro" id="IPR036165">
    <property type="entry name" value="YefM-like_sf"/>
</dbReference>
<reference evidence="3 4" key="1">
    <citation type="journal article" date="2016" name="Nat. Commun.">
        <title>Thousands of microbial genomes shed light on interconnected biogeochemical processes in an aquifer system.</title>
        <authorList>
            <person name="Anantharaman K."/>
            <person name="Brown C.T."/>
            <person name="Hug L.A."/>
            <person name="Sharon I."/>
            <person name="Castelle C.J."/>
            <person name="Probst A.J."/>
            <person name="Thomas B.C."/>
            <person name="Singh A."/>
            <person name="Wilkins M.J."/>
            <person name="Karaoz U."/>
            <person name="Brodie E.L."/>
            <person name="Williams K.H."/>
            <person name="Hubbard S.S."/>
            <person name="Banfield J.F."/>
        </authorList>
    </citation>
    <scope>NUCLEOTIDE SEQUENCE [LARGE SCALE GENOMIC DNA]</scope>
</reference>
<comment type="similarity">
    <text evidence="1 2">Belongs to the phD/YefM antitoxin family.</text>
</comment>
<dbReference type="STRING" id="1797737.A2196_02950"/>
<name>A0A1F5HCL1_9BACT</name>
<organism evidence="3 4">
    <name type="scientific">Candidatus Curtissbacteria bacterium RIFOXYA1_FULL_41_14</name>
    <dbReference type="NCBI Taxonomy" id="1797737"/>
    <lineage>
        <taxon>Bacteria</taxon>
        <taxon>Candidatus Curtissiibacteriota</taxon>
    </lineage>
</organism>
<proteinExistence type="inferred from homology"/>
<dbReference type="Proteomes" id="UP000176751">
    <property type="component" value="Unassembled WGS sequence"/>
</dbReference>
<comment type="caution">
    <text evidence="3">The sequence shown here is derived from an EMBL/GenBank/DDBJ whole genome shotgun (WGS) entry which is preliminary data.</text>
</comment>
<dbReference type="Gene3D" id="3.40.1620.10">
    <property type="entry name" value="YefM-like domain"/>
    <property type="match status" value="1"/>
</dbReference>
<accession>A0A1F5HCL1</accession>